<protein>
    <submittedName>
        <fullName evidence="7">ENTPD3 protein</fullName>
    </submittedName>
</protein>
<dbReference type="Gene3D" id="3.30.420.150">
    <property type="entry name" value="Exopolyphosphatase. Domain 2"/>
    <property type="match status" value="1"/>
</dbReference>
<reference evidence="7" key="1">
    <citation type="submission" date="2022-01" db="EMBL/GenBank/DDBJ databases">
        <authorList>
            <person name="Braso-Vives M."/>
        </authorList>
    </citation>
    <scope>NUCLEOTIDE SEQUENCE</scope>
</reference>
<name>A0A8J9Z6S6_BRALA</name>
<evidence type="ECO:0000256" key="1">
    <source>
        <dbReference type="ARBA" id="ARBA00009283"/>
    </source>
</evidence>
<dbReference type="InterPro" id="IPR000407">
    <property type="entry name" value="GDA1_CD39_NTPase"/>
</dbReference>
<evidence type="ECO:0000256" key="3">
    <source>
        <dbReference type="PIRSR" id="PIRSR600407-1"/>
    </source>
</evidence>
<dbReference type="OrthoDB" id="6372431at2759"/>
<dbReference type="AlphaFoldDB" id="A0A8J9Z6S6"/>
<evidence type="ECO:0000256" key="5">
    <source>
        <dbReference type="RuleBase" id="RU003833"/>
    </source>
</evidence>
<keyword evidence="4" id="KW-0067">ATP-binding</keyword>
<keyword evidence="8" id="KW-1185">Reference proteome</keyword>
<feature type="active site" description="Proton acceptor" evidence="3">
    <location>
        <position position="165"/>
    </location>
</feature>
<accession>A0A8J9Z6S6</accession>
<feature type="binding site" evidence="4">
    <location>
        <begin position="196"/>
        <end position="200"/>
    </location>
    <ligand>
        <name>ATP</name>
        <dbReference type="ChEBI" id="CHEBI:30616"/>
    </ligand>
</feature>
<dbReference type="GO" id="GO:0045134">
    <property type="term" value="F:UDP phosphatase activity"/>
    <property type="evidence" value="ECO:0007669"/>
    <property type="project" value="TreeGrafter"/>
</dbReference>
<organism evidence="7 8">
    <name type="scientific">Branchiostoma lanceolatum</name>
    <name type="common">Common lancelet</name>
    <name type="synonym">Amphioxus lanceolatum</name>
    <dbReference type="NCBI Taxonomy" id="7740"/>
    <lineage>
        <taxon>Eukaryota</taxon>
        <taxon>Metazoa</taxon>
        <taxon>Chordata</taxon>
        <taxon>Cephalochordata</taxon>
        <taxon>Leptocardii</taxon>
        <taxon>Amphioxiformes</taxon>
        <taxon>Branchiostomatidae</taxon>
        <taxon>Branchiostoma</taxon>
    </lineage>
</organism>
<comment type="similarity">
    <text evidence="1 5">Belongs to the GDA1/CD39 NTPase family.</text>
</comment>
<evidence type="ECO:0000256" key="4">
    <source>
        <dbReference type="PIRSR" id="PIRSR600407-2"/>
    </source>
</evidence>
<dbReference type="GO" id="GO:0005524">
    <property type="term" value="F:ATP binding"/>
    <property type="evidence" value="ECO:0007669"/>
    <property type="project" value="UniProtKB-KW"/>
</dbReference>
<sequence length="461" mass="50613">MEPNLRVCFVLSAFLGGIVFVSSARVGRDSHNYRYGVILDAGSSSTKLHVYRWDRNSLPTKKADLTEVKLPGTRKVRPGISSYVASPQFVKTALILLLYSAKAAVPKELHSSTPVYLKATAGMRLLKPADADAIFDQINELFQNPTFNPFKFERGWAKVISGEEEGVYGWITVNFLKGVFDSKTDMKTFGALDMGGGSTQITFLPTGQFYANLFPLYIAGKRYDLYTNSFLKFGLDQFRLQIYQYLYQQATDKNATIDNPCDLQGYNSAVDIGGSKVAKIKGTGNPNRQCRALVRQLLGLNDTCYTEPCSIIGEYQPPVGDSVFYATAAYYYVSQVGGGIGAVNKNGGFTSVNNIQGKTDDYCALSYAQATNQSGEYGYTRCAAGNYVAALLSDGYKIERSATDKVYITKEINGVEIGWALGSMMYELYLLNIQFAVGSASHVTPTSLDLILAILPLMWTS</sequence>
<dbReference type="GO" id="GO:0005886">
    <property type="term" value="C:plasma membrane"/>
    <property type="evidence" value="ECO:0007669"/>
    <property type="project" value="TreeGrafter"/>
</dbReference>
<dbReference type="Gene3D" id="3.30.420.40">
    <property type="match status" value="1"/>
</dbReference>
<keyword evidence="4" id="KW-0547">Nucleotide-binding</keyword>
<keyword evidence="6" id="KW-0732">Signal</keyword>
<dbReference type="GO" id="GO:0009134">
    <property type="term" value="P:nucleoside diphosphate catabolic process"/>
    <property type="evidence" value="ECO:0007669"/>
    <property type="project" value="TreeGrafter"/>
</dbReference>
<evidence type="ECO:0000256" key="2">
    <source>
        <dbReference type="ARBA" id="ARBA00022801"/>
    </source>
</evidence>
<evidence type="ECO:0000313" key="8">
    <source>
        <dbReference type="Proteomes" id="UP000838412"/>
    </source>
</evidence>
<dbReference type="PANTHER" id="PTHR11782">
    <property type="entry name" value="ADENOSINE/GUANOSINE DIPHOSPHATASE"/>
    <property type="match status" value="1"/>
</dbReference>
<dbReference type="EMBL" id="OV696701">
    <property type="protein sequence ID" value="CAH1248253.1"/>
    <property type="molecule type" value="Genomic_DNA"/>
</dbReference>
<dbReference type="Pfam" id="PF01150">
    <property type="entry name" value="GDA1_CD39"/>
    <property type="match status" value="1"/>
</dbReference>
<dbReference type="Proteomes" id="UP000838412">
    <property type="component" value="Chromosome 16"/>
</dbReference>
<evidence type="ECO:0000256" key="6">
    <source>
        <dbReference type="SAM" id="SignalP"/>
    </source>
</evidence>
<evidence type="ECO:0000313" key="7">
    <source>
        <dbReference type="EMBL" id="CAH1248253.1"/>
    </source>
</evidence>
<dbReference type="PROSITE" id="PS01238">
    <property type="entry name" value="GDA1_CD39_NTPASE"/>
    <property type="match status" value="1"/>
</dbReference>
<dbReference type="GO" id="GO:0004382">
    <property type="term" value="F:GDP phosphatase activity"/>
    <property type="evidence" value="ECO:0007669"/>
    <property type="project" value="TreeGrafter"/>
</dbReference>
<feature type="signal peptide" evidence="6">
    <location>
        <begin position="1"/>
        <end position="23"/>
    </location>
</feature>
<gene>
    <name evidence="7" type="primary">ENTPD3</name>
    <name evidence="7" type="ORF">BLAG_LOCUS9640</name>
</gene>
<proteinExistence type="inferred from homology"/>
<feature type="chain" id="PRO_5035479204" evidence="6">
    <location>
        <begin position="24"/>
        <end position="461"/>
    </location>
</feature>
<dbReference type="PANTHER" id="PTHR11782:SF83">
    <property type="entry name" value="GUANOSINE-DIPHOSPHATASE"/>
    <property type="match status" value="1"/>
</dbReference>
<dbReference type="GO" id="GO:0017111">
    <property type="term" value="F:ribonucleoside triphosphate phosphatase activity"/>
    <property type="evidence" value="ECO:0007669"/>
    <property type="project" value="TreeGrafter"/>
</dbReference>
<keyword evidence="2 5" id="KW-0378">Hydrolase</keyword>